<reference evidence="1 2" key="1">
    <citation type="submission" date="2020-08" db="EMBL/GenBank/DDBJ databases">
        <title>Croceimicrobium hydrocarbonivorans gen. nov., sp. nov., a novel marine bacterium isolated from a bacterial consortium that degrades polyethylene terephthalate.</title>
        <authorList>
            <person name="Liu R."/>
        </authorList>
    </citation>
    <scope>NUCLEOTIDE SEQUENCE [LARGE SCALE GENOMIC DNA]</scope>
    <source>
        <strain evidence="1 2">A20-9</strain>
    </source>
</reference>
<name>A0A7H0VG19_9FLAO</name>
<dbReference type="Proteomes" id="UP000516305">
    <property type="component" value="Chromosome"/>
</dbReference>
<dbReference type="EMBL" id="CP060139">
    <property type="protein sequence ID" value="QNR24667.1"/>
    <property type="molecule type" value="Genomic_DNA"/>
</dbReference>
<gene>
    <name evidence="1" type="ORF">H4K34_02150</name>
</gene>
<proteinExistence type="predicted"/>
<dbReference type="AlphaFoldDB" id="A0A7H0VG19"/>
<keyword evidence="2" id="KW-1185">Reference proteome</keyword>
<protein>
    <submittedName>
        <fullName evidence="1">Uncharacterized protein</fullName>
    </submittedName>
</protein>
<dbReference type="KEGG" id="chyd:H4K34_02150"/>
<evidence type="ECO:0000313" key="2">
    <source>
        <dbReference type="Proteomes" id="UP000516305"/>
    </source>
</evidence>
<sequence length="169" mass="20034">MFERLKIKRWIATFTFIVLPLIKLSAQSKSFHFKRNNTEWIVFADSKKLGVGLPTSRINVLEERTVISSDSLIRRYLEHRFRDGELPQQGGGNCPVILDSWDDYYRQVVFYYDEEKSEDCILFHYVHKSVIVNHPNWKERWVFISGGCSNYWMARISLKSREVFSFGIN</sequence>
<accession>A0A7H0VG19</accession>
<dbReference type="RefSeq" id="WP_210759194.1">
    <property type="nucleotide sequence ID" value="NZ_CP060139.1"/>
</dbReference>
<organism evidence="1 2">
    <name type="scientific">Croceimicrobium hydrocarbonivorans</name>
    <dbReference type="NCBI Taxonomy" id="2761580"/>
    <lineage>
        <taxon>Bacteria</taxon>
        <taxon>Pseudomonadati</taxon>
        <taxon>Bacteroidota</taxon>
        <taxon>Flavobacteriia</taxon>
        <taxon>Flavobacteriales</taxon>
        <taxon>Owenweeksiaceae</taxon>
        <taxon>Croceimicrobium</taxon>
    </lineage>
</organism>
<evidence type="ECO:0000313" key="1">
    <source>
        <dbReference type="EMBL" id="QNR24667.1"/>
    </source>
</evidence>